<dbReference type="AlphaFoldDB" id="A0A377J5D8"/>
<proteinExistence type="predicted"/>
<sequence>MTITIENASKELYTAIKSLAKIDNAKCKVQKPKLTKFEKEILKAKAELEKERAAGTLKTYTNVAEFRKAIDNGEL</sequence>
<gene>
    <name evidence="1" type="ORF">NCTC12410_01410</name>
</gene>
<accession>A0A377J5D8</accession>
<reference evidence="1 2" key="1">
    <citation type="submission" date="2018-06" db="EMBL/GenBank/DDBJ databases">
        <authorList>
            <consortium name="Pathogen Informatics"/>
            <person name="Doyle S."/>
        </authorList>
    </citation>
    <scope>NUCLEOTIDE SEQUENCE [LARGE SCALE GENOMIC DNA]</scope>
    <source>
        <strain evidence="1 2">NCTC12410</strain>
    </source>
</reference>
<dbReference type="Proteomes" id="UP000254841">
    <property type="component" value="Unassembled WGS sequence"/>
</dbReference>
<dbReference type="OrthoDB" id="5329442at2"/>
<dbReference type="EMBL" id="UGHV01000001">
    <property type="protein sequence ID" value="STO97578.1"/>
    <property type="molecule type" value="Genomic_DNA"/>
</dbReference>
<name>A0A377J5D8_9HELI</name>
<dbReference type="RefSeq" id="WP_115011803.1">
    <property type="nucleotide sequence ID" value="NZ_UGHV01000001.1"/>
</dbReference>
<evidence type="ECO:0000313" key="1">
    <source>
        <dbReference type="EMBL" id="STO97578.1"/>
    </source>
</evidence>
<organism evidence="1 2">
    <name type="scientific">Helicobacter canis</name>
    <dbReference type="NCBI Taxonomy" id="29419"/>
    <lineage>
        <taxon>Bacteria</taxon>
        <taxon>Pseudomonadati</taxon>
        <taxon>Campylobacterota</taxon>
        <taxon>Epsilonproteobacteria</taxon>
        <taxon>Campylobacterales</taxon>
        <taxon>Helicobacteraceae</taxon>
        <taxon>Helicobacter</taxon>
    </lineage>
</organism>
<evidence type="ECO:0000313" key="2">
    <source>
        <dbReference type="Proteomes" id="UP000254841"/>
    </source>
</evidence>
<protein>
    <submittedName>
        <fullName evidence="1">Uncharacterized protein</fullName>
    </submittedName>
</protein>